<reference evidence="1" key="1">
    <citation type="submission" date="2019-08" db="EMBL/GenBank/DDBJ databases">
        <authorList>
            <person name="Kucharzyk K."/>
            <person name="Murdoch R.W."/>
            <person name="Higgins S."/>
            <person name="Loffler F."/>
        </authorList>
    </citation>
    <scope>NUCLEOTIDE SEQUENCE</scope>
</reference>
<gene>
    <name evidence="1" type="ORF">SDC9_102417</name>
</gene>
<proteinExistence type="predicted"/>
<evidence type="ECO:0000313" key="1">
    <source>
        <dbReference type="EMBL" id="MPM55620.1"/>
    </source>
</evidence>
<dbReference type="SUPFAM" id="SSF88713">
    <property type="entry name" value="Glycoside hydrolase/deacetylase"/>
    <property type="match status" value="1"/>
</dbReference>
<sequence>MKNYLSSETIYNRILTYEDEHSLNGFLLLIHIGTDPKRTDKLYNRLDDLIRELKKRGYEFKSINTLLKD</sequence>
<dbReference type="GO" id="GO:0005975">
    <property type="term" value="P:carbohydrate metabolic process"/>
    <property type="evidence" value="ECO:0007669"/>
    <property type="project" value="InterPro"/>
</dbReference>
<dbReference type="EMBL" id="VSSQ01015356">
    <property type="protein sequence ID" value="MPM55620.1"/>
    <property type="molecule type" value="Genomic_DNA"/>
</dbReference>
<evidence type="ECO:0008006" key="2">
    <source>
        <dbReference type="Google" id="ProtNLM"/>
    </source>
</evidence>
<dbReference type="InterPro" id="IPR011330">
    <property type="entry name" value="Glyco_hydro/deAcase_b/a-brl"/>
</dbReference>
<protein>
    <recommendedName>
        <fullName evidence="2">NodB homology domain-containing protein</fullName>
    </recommendedName>
</protein>
<name>A0A645AR88_9ZZZZ</name>
<organism evidence="1">
    <name type="scientific">bioreactor metagenome</name>
    <dbReference type="NCBI Taxonomy" id="1076179"/>
    <lineage>
        <taxon>unclassified sequences</taxon>
        <taxon>metagenomes</taxon>
        <taxon>ecological metagenomes</taxon>
    </lineage>
</organism>
<comment type="caution">
    <text evidence="1">The sequence shown here is derived from an EMBL/GenBank/DDBJ whole genome shotgun (WGS) entry which is preliminary data.</text>
</comment>
<dbReference type="Gene3D" id="3.20.20.370">
    <property type="entry name" value="Glycoside hydrolase/deacetylase"/>
    <property type="match status" value="1"/>
</dbReference>
<dbReference type="AlphaFoldDB" id="A0A645AR88"/>
<accession>A0A645AR88</accession>